<gene>
    <name evidence="6" type="ORF">SELMODRAFT_109778</name>
</gene>
<dbReference type="PROSITE" id="PS50021">
    <property type="entry name" value="CH"/>
    <property type="match status" value="1"/>
</dbReference>
<sequence length="660" mass="72584">MITLRGTANRRYLAALWMEEVVGPLHLSVEPSEEEFGRCLRNGISLCKLVNSVQPGSVSRVVESCSSSPADGALSAYQYFENVRNFLVAMEDLSIPTFDASDLEEASFGGGSVARVVDCILGLKLYHEWKGRGGQGQWKHSSKQKSLLTLSLEEGEKCSSLTKSRSFSGKSGRKRCVLPELDFLGETQLLFPDEPPEFQASRQNYGGQPAYAENLNAPSGACFSFSLSSFSGLCFILKNALKEASGRGSKFTMDIEHGPQNDDKDLKNAWHKTKQDVLAMRRDWNLEVAHLESHIKGLAAAASGYQKVLLENRKLYNEVQDLKGNIRVYCRVRPLLSGDLSRRTTVEFIGENGDVMISNPKRQGKDACRTFKFNKVFSTSASQEQVFLDTQPLIRSVLDGYNVCIFAYGQTGSGKTYTMSGPSNATEDLWGVNYRALNDLFYISQSRRNIRNSCHQNGLNVPNASMLAVTSTVDVLELMKSGEKNRAIGATALNERSSRSHSVLTIHVQGKDLVTGTILRGCLHLIDLAGSERVNKSEATGDRLKEAQHINKSLSALGDVISALSQKNGHVPYRNSKLTQLLQDSLGGQAKTLMFVHINPDADSFGETMSTLKFAERVASIELGAARSNKETGELQDLKEQVSSKKRNFSALTTVLVCRS</sequence>
<dbReference type="GO" id="GO:0008017">
    <property type="term" value="F:microtubule binding"/>
    <property type="evidence" value="ECO:0000318"/>
    <property type="project" value="GO_Central"/>
</dbReference>
<dbReference type="PROSITE" id="PS50067">
    <property type="entry name" value="KINESIN_MOTOR_2"/>
    <property type="match status" value="1"/>
</dbReference>
<keyword evidence="3" id="KW-0067">ATP-binding</keyword>
<dbReference type="SMART" id="SM00129">
    <property type="entry name" value="KISc"/>
    <property type="match status" value="1"/>
</dbReference>
<name>D8S6C5_SELML</name>
<dbReference type="InterPro" id="IPR001752">
    <property type="entry name" value="Kinesin_motor_dom"/>
</dbReference>
<dbReference type="GO" id="GO:0005524">
    <property type="term" value="F:ATP binding"/>
    <property type="evidence" value="ECO:0007669"/>
    <property type="project" value="UniProtKB-UniRule"/>
</dbReference>
<dbReference type="EMBL" id="GL377604">
    <property type="protein sequence ID" value="EFJ19920.1"/>
    <property type="molecule type" value="Genomic_DNA"/>
</dbReference>
<dbReference type="Gene3D" id="1.10.418.10">
    <property type="entry name" value="Calponin-like domain"/>
    <property type="match status" value="1"/>
</dbReference>
<dbReference type="InterPro" id="IPR031852">
    <property type="entry name" value="Vik1/Cik1_MT-bd"/>
</dbReference>
<keyword evidence="2 3" id="KW-0505">Motor protein</keyword>
<protein>
    <recommendedName>
        <fullName evidence="8">Kinesin motor domain-containing protein</fullName>
    </recommendedName>
</protein>
<dbReference type="OMA" id="HHESSEM"/>
<dbReference type="GO" id="GO:0007017">
    <property type="term" value="P:microtubule-based process"/>
    <property type="evidence" value="ECO:0000318"/>
    <property type="project" value="GO_Central"/>
</dbReference>
<dbReference type="FunFam" id="3.40.850.10:FF:000178">
    <property type="entry name" value="Kinesin-related protein3"/>
    <property type="match status" value="1"/>
</dbReference>
<feature type="binding site" evidence="3">
    <location>
        <begin position="409"/>
        <end position="416"/>
    </location>
    <ligand>
        <name>ATP</name>
        <dbReference type="ChEBI" id="CHEBI:30616"/>
    </ligand>
</feature>
<dbReference type="STRING" id="88036.D8S6C5"/>
<dbReference type="Proteomes" id="UP000001514">
    <property type="component" value="Unassembled WGS sequence"/>
</dbReference>
<dbReference type="PANTHER" id="PTHR47972">
    <property type="entry name" value="KINESIN-LIKE PROTEIN KLP-3"/>
    <property type="match status" value="1"/>
</dbReference>
<dbReference type="SMART" id="SM00033">
    <property type="entry name" value="CH"/>
    <property type="match status" value="1"/>
</dbReference>
<evidence type="ECO:0000256" key="3">
    <source>
        <dbReference type="PROSITE-ProRule" id="PRU00283"/>
    </source>
</evidence>
<dbReference type="Pfam" id="PF00225">
    <property type="entry name" value="Kinesin"/>
    <property type="match status" value="1"/>
</dbReference>
<dbReference type="eggNOG" id="KOG0239">
    <property type="taxonomic scope" value="Eukaryota"/>
</dbReference>
<dbReference type="InterPro" id="IPR027640">
    <property type="entry name" value="Kinesin-like_fam"/>
</dbReference>
<proteinExistence type="inferred from homology"/>
<comment type="similarity">
    <text evidence="1">Belongs to the TRAFAC class myosin-kinesin ATPase superfamily. Kinesin family. KIN-14 subfamily.</text>
</comment>
<organism evidence="7">
    <name type="scientific">Selaginella moellendorffii</name>
    <name type="common">Spikemoss</name>
    <dbReference type="NCBI Taxonomy" id="88036"/>
    <lineage>
        <taxon>Eukaryota</taxon>
        <taxon>Viridiplantae</taxon>
        <taxon>Streptophyta</taxon>
        <taxon>Embryophyta</taxon>
        <taxon>Tracheophyta</taxon>
        <taxon>Lycopodiopsida</taxon>
        <taxon>Selaginellales</taxon>
        <taxon>Selaginellaceae</taxon>
        <taxon>Selaginella</taxon>
    </lineage>
</organism>
<dbReference type="CDD" id="cd21203">
    <property type="entry name" value="CH_AtKIN14-like"/>
    <property type="match status" value="1"/>
</dbReference>
<dbReference type="GO" id="GO:0003777">
    <property type="term" value="F:microtubule motor activity"/>
    <property type="evidence" value="ECO:0007669"/>
    <property type="project" value="InterPro"/>
</dbReference>
<evidence type="ECO:0000313" key="6">
    <source>
        <dbReference type="EMBL" id="EFJ19920.1"/>
    </source>
</evidence>
<dbReference type="HOGENOM" id="CLU_001485_8_1_1"/>
<accession>D8S6C5</accession>
<evidence type="ECO:0000259" key="4">
    <source>
        <dbReference type="PROSITE" id="PS50021"/>
    </source>
</evidence>
<dbReference type="PRINTS" id="PR00380">
    <property type="entry name" value="KINESINHEAVY"/>
</dbReference>
<dbReference type="KEGG" id="smo:SELMODRAFT_109778"/>
<dbReference type="Gene3D" id="3.40.850.10">
    <property type="entry name" value="Kinesin motor domain"/>
    <property type="match status" value="2"/>
</dbReference>
<dbReference type="GO" id="GO:0015630">
    <property type="term" value="C:microtubule cytoskeleton"/>
    <property type="evidence" value="ECO:0000318"/>
    <property type="project" value="GO_Central"/>
</dbReference>
<dbReference type="InterPro" id="IPR027417">
    <property type="entry name" value="P-loop_NTPase"/>
</dbReference>
<feature type="domain" description="Kinesin motor" evidence="5">
    <location>
        <begin position="325"/>
        <end position="621"/>
    </location>
</feature>
<dbReference type="Pfam" id="PF16796">
    <property type="entry name" value="Microtub_bd"/>
    <property type="match status" value="1"/>
</dbReference>
<dbReference type="InParanoid" id="D8S6C5"/>
<reference evidence="6 7" key="1">
    <citation type="journal article" date="2011" name="Science">
        <title>The Selaginella genome identifies genetic changes associated with the evolution of vascular plants.</title>
        <authorList>
            <person name="Banks J.A."/>
            <person name="Nishiyama T."/>
            <person name="Hasebe M."/>
            <person name="Bowman J.L."/>
            <person name="Gribskov M."/>
            <person name="dePamphilis C."/>
            <person name="Albert V.A."/>
            <person name="Aono N."/>
            <person name="Aoyama T."/>
            <person name="Ambrose B.A."/>
            <person name="Ashton N.W."/>
            <person name="Axtell M.J."/>
            <person name="Barker E."/>
            <person name="Barker M.S."/>
            <person name="Bennetzen J.L."/>
            <person name="Bonawitz N.D."/>
            <person name="Chapple C."/>
            <person name="Cheng C."/>
            <person name="Correa L.G."/>
            <person name="Dacre M."/>
            <person name="DeBarry J."/>
            <person name="Dreyer I."/>
            <person name="Elias M."/>
            <person name="Engstrom E.M."/>
            <person name="Estelle M."/>
            <person name="Feng L."/>
            <person name="Finet C."/>
            <person name="Floyd S.K."/>
            <person name="Frommer W.B."/>
            <person name="Fujita T."/>
            <person name="Gramzow L."/>
            <person name="Gutensohn M."/>
            <person name="Harholt J."/>
            <person name="Hattori M."/>
            <person name="Heyl A."/>
            <person name="Hirai T."/>
            <person name="Hiwatashi Y."/>
            <person name="Ishikawa M."/>
            <person name="Iwata M."/>
            <person name="Karol K.G."/>
            <person name="Koehler B."/>
            <person name="Kolukisaoglu U."/>
            <person name="Kubo M."/>
            <person name="Kurata T."/>
            <person name="Lalonde S."/>
            <person name="Li K."/>
            <person name="Li Y."/>
            <person name="Litt A."/>
            <person name="Lyons E."/>
            <person name="Manning G."/>
            <person name="Maruyama T."/>
            <person name="Michael T.P."/>
            <person name="Mikami K."/>
            <person name="Miyazaki S."/>
            <person name="Morinaga S."/>
            <person name="Murata T."/>
            <person name="Mueller-Roeber B."/>
            <person name="Nelson D.R."/>
            <person name="Obara M."/>
            <person name="Oguri Y."/>
            <person name="Olmstead R.G."/>
            <person name="Onodera N."/>
            <person name="Petersen B.L."/>
            <person name="Pils B."/>
            <person name="Prigge M."/>
            <person name="Rensing S.A."/>
            <person name="Riano-Pachon D.M."/>
            <person name="Roberts A.W."/>
            <person name="Sato Y."/>
            <person name="Scheller H.V."/>
            <person name="Schulz B."/>
            <person name="Schulz C."/>
            <person name="Shakirov E.V."/>
            <person name="Shibagaki N."/>
            <person name="Shinohara N."/>
            <person name="Shippen D.E."/>
            <person name="Soerensen I."/>
            <person name="Sotooka R."/>
            <person name="Sugimoto N."/>
            <person name="Sugita M."/>
            <person name="Sumikawa N."/>
            <person name="Tanurdzic M."/>
            <person name="Theissen G."/>
            <person name="Ulvskov P."/>
            <person name="Wakazuki S."/>
            <person name="Weng J.K."/>
            <person name="Willats W.W."/>
            <person name="Wipf D."/>
            <person name="Wolf P.G."/>
            <person name="Yang L."/>
            <person name="Zimmer A.D."/>
            <person name="Zhu Q."/>
            <person name="Mitros T."/>
            <person name="Hellsten U."/>
            <person name="Loque D."/>
            <person name="Otillar R."/>
            <person name="Salamov A."/>
            <person name="Schmutz J."/>
            <person name="Shapiro H."/>
            <person name="Lindquist E."/>
            <person name="Lucas S."/>
            <person name="Rokhsar D."/>
            <person name="Grigoriev I.V."/>
        </authorList>
    </citation>
    <scope>NUCLEOTIDE SEQUENCE [LARGE SCALE GENOMIC DNA]</scope>
</reference>
<evidence type="ECO:0000256" key="1">
    <source>
        <dbReference type="ARBA" id="ARBA00010899"/>
    </source>
</evidence>
<dbReference type="InterPro" id="IPR001715">
    <property type="entry name" value="CH_dom"/>
</dbReference>
<dbReference type="GO" id="GO:0007018">
    <property type="term" value="P:microtubule-based movement"/>
    <property type="evidence" value="ECO:0007669"/>
    <property type="project" value="InterPro"/>
</dbReference>
<keyword evidence="7" id="KW-1185">Reference proteome</keyword>
<evidence type="ECO:0000313" key="7">
    <source>
        <dbReference type="Proteomes" id="UP000001514"/>
    </source>
</evidence>
<dbReference type="SUPFAM" id="SSF52540">
    <property type="entry name" value="P-loop containing nucleoside triphosphate hydrolases"/>
    <property type="match status" value="1"/>
</dbReference>
<evidence type="ECO:0000259" key="5">
    <source>
        <dbReference type="PROSITE" id="PS50067"/>
    </source>
</evidence>
<dbReference type="AlphaFoldDB" id="D8S6C5"/>
<dbReference type="InterPro" id="IPR036961">
    <property type="entry name" value="Kinesin_motor_dom_sf"/>
</dbReference>
<dbReference type="Gramene" id="EFJ19920">
    <property type="protein sequence ID" value="EFJ19920"/>
    <property type="gene ID" value="SELMODRAFT_109778"/>
</dbReference>
<evidence type="ECO:0008006" key="8">
    <source>
        <dbReference type="Google" id="ProtNLM"/>
    </source>
</evidence>
<dbReference type="FunFam" id="3.40.850.10:FF:000111">
    <property type="entry name" value="p-loop nucleoside triphosphate hydrolase superfamily protein with CH (Calponin Homology) domain"/>
    <property type="match status" value="1"/>
</dbReference>
<dbReference type="Pfam" id="PF00307">
    <property type="entry name" value="CH"/>
    <property type="match status" value="1"/>
</dbReference>
<dbReference type="PANTHER" id="PTHR47972:SF28">
    <property type="entry name" value="KINESIN-LIKE PROTEIN KLP-3"/>
    <property type="match status" value="1"/>
</dbReference>
<evidence type="ECO:0000256" key="2">
    <source>
        <dbReference type="ARBA" id="ARBA00023175"/>
    </source>
</evidence>
<dbReference type="SUPFAM" id="SSF47576">
    <property type="entry name" value="Calponin-homology domain, CH-domain"/>
    <property type="match status" value="1"/>
</dbReference>
<keyword evidence="3" id="KW-0547">Nucleotide-binding</keyword>
<feature type="domain" description="Calponin-homology (CH)" evidence="4">
    <location>
        <begin position="8"/>
        <end position="128"/>
    </location>
</feature>
<dbReference type="InterPro" id="IPR036872">
    <property type="entry name" value="CH_dom_sf"/>
</dbReference>